<name>A0A371HMU5_MUCPR</name>
<dbReference type="OrthoDB" id="1426874at2759"/>
<organism evidence="1 2">
    <name type="scientific">Mucuna pruriens</name>
    <name type="common">Velvet bean</name>
    <name type="synonym">Dolichos pruriens</name>
    <dbReference type="NCBI Taxonomy" id="157652"/>
    <lineage>
        <taxon>Eukaryota</taxon>
        <taxon>Viridiplantae</taxon>
        <taxon>Streptophyta</taxon>
        <taxon>Embryophyta</taxon>
        <taxon>Tracheophyta</taxon>
        <taxon>Spermatophyta</taxon>
        <taxon>Magnoliopsida</taxon>
        <taxon>eudicotyledons</taxon>
        <taxon>Gunneridae</taxon>
        <taxon>Pentapetalae</taxon>
        <taxon>rosids</taxon>
        <taxon>fabids</taxon>
        <taxon>Fabales</taxon>
        <taxon>Fabaceae</taxon>
        <taxon>Papilionoideae</taxon>
        <taxon>50 kb inversion clade</taxon>
        <taxon>NPAAA clade</taxon>
        <taxon>indigoferoid/millettioid clade</taxon>
        <taxon>Phaseoleae</taxon>
        <taxon>Mucuna</taxon>
    </lineage>
</organism>
<dbReference type="PANTHER" id="PTHR11697">
    <property type="entry name" value="GENERAL TRANSCRIPTION FACTOR 2-RELATED ZINC FINGER PROTEIN"/>
    <property type="match status" value="1"/>
</dbReference>
<dbReference type="InterPro" id="IPR055298">
    <property type="entry name" value="AtLOH3-like"/>
</dbReference>
<accession>A0A371HMU5</accession>
<comment type="caution">
    <text evidence="1">The sequence shown here is derived from an EMBL/GenBank/DDBJ whole genome shotgun (WGS) entry which is preliminary data.</text>
</comment>
<proteinExistence type="predicted"/>
<gene>
    <name evidence="1" type="ORF">CR513_12247</name>
</gene>
<feature type="non-terminal residue" evidence="1">
    <location>
        <position position="1"/>
    </location>
</feature>
<dbReference type="STRING" id="157652.A0A371HMU5"/>
<dbReference type="PANTHER" id="PTHR11697:SF230">
    <property type="entry name" value="ZINC FINGER, MYM DOMAIN CONTAINING 1"/>
    <property type="match status" value="1"/>
</dbReference>
<evidence type="ECO:0000313" key="1">
    <source>
        <dbReference type="EMBL" id="RDY04099.1"/>
    </source>
</evidence>
<dbReference type="Proteomes" id="UP000257109">
    <property type="component" value="Unassembled WGS sequence"/>
</dbReference>
<sequence>MKEIMGIIDCHYQALQQQFWNILNAMQLVHSTKMLIPKLRDDDRQDLLKDLISFCNITYIACHGYSHHKKNHITIKHHFRHFIINAPNHPYLKNLSTMLELCESLTRTRNYNRKIFFSNEIIKTKLCNRMKDEFNMIIYIEKEIPKNFSFDSIIYEFKHLKEHRVVL</sequence>
<evidence type="ECO:0000313" key="2">
    <source>
        <dbReference type="Proteomes" id="UP000257109"/>
    </source>
</evidence>
<dbReference type="EMBL" id="QJKJ01002154">
    <property type="protein sequence ID" value="RDY04099.1"/>
    <property type="molecule type" value="Genomic_DNA"/>
</dbReference>
<dbReference type="AlphaFoldDB" id="A0A371HMU5"/>
<keyword evidence="2" id="KW-1185">Reference proteome</keyword>
<reference evidence="1" key="1">
    <citation type="submission" date="2018-05" db="EMBL/GenBank/DDBJ databases">
        <title>Draft genome of Mucuna pruriens seed.</title>
        <authorList>
            <person name="Nnadi N.E."/>
            <person name="Vos R."/>
            <person name="Hasami M.H."/>
            <person name="Devisetty U.K."/>
            <person name="Aguiy J.C."/>
        </authorList>
    </citation>
    <scope>NUCLEOTIDE SEQUENCE [LARGE SCALE GENOMIC DNA]</scope>
    <source>
        <strain evidence="1">JCA_2017</strain>
    </source>
</reference>
<protein>
    <submittedName>
        <fullName evidence="1">Uncharacterized protein</fullName>
    </submittedName>
</protein>